<dbReference type="InterPro" id="IPR011993">
    <property type="entry name" value="PH-like_dom_sf"/>
</dbReference>
<dbReference type="EMBL" id="OV696692">
    <property type="protein sequence ID" value="CAH1269424.1"/>
    <property type="molecule type" value="Genomic_DNA"/>
</dbReference>
<dbReference type="Gene3D" id="2.30.29.30">
    <property type="entry name" value="Pleckstrin-homology domain (PH domain)/Phosphotyrosine-binding domain (PTB)"/>
    <property type="match status" value="2"/>
</dbReference>
<evidence type="ECO:0000259" key="4">
    <source>
        <dbReference type="PROSITE" id="PS51064"/>
    </source>
</evidence>
<feature type="domain" description="SH2" evidence="3">
    <location>
        <begin position="5"/>
        <end position="99"/>
    </location>
</feature>
<evidence type="ECO:0000313" key="6">
    <source>
        <dbReference type="Proteomes" id="UP000838412"/>
    </source>
</evidence>
<dbReference type="InterPro" id="IPR050996">
    <property type="entry name" value="Docking_Protein_DOK"/>
</dbReference>
<dbReference type="Gene3D" id="3.30.505.10">
    <property type="entry name" value="SH2 domain"/>
    <property type="match status" value="1"/>
</dbReference>
<protein>
    <submittedName>
        <fullName evidence="5">DOK1 protein</fullName>
    </submittedName>
</protein>
<dbReference type="GO" id="GO:0005737">
    <property type="term" value="C:cytoplasm"/>
    <property type="evidence" value="ECO:0007669"/>
    <property type="project" value="TreeGrafter"/>
</dbReference>
<dbReference type="GO" id="GO:0007265">
    <property type="term" value="P:Ras protein signal transduction"/>
    <property type="evidence" value="ECO:0007669"/>
    <property type="project" value="TreeGrafter"/>
</dbReference>
<dbReference type="SUPFAM" id="SSF50729">
    <property type="entry name" value="PH domain-like"/>
    <property type="match status" value="2"/>
</dbReference>
<reference evidence="5" key="1">
    <citation type="submission" date="2022-01" db="EMBL/GenBank/DDBJ databases">
        <authorList>
            <person name="Braso-Vives M."/>
        </authorList>
    </citation>
    <scope>NUCLEOTIDE SEQUENCE</scope>
</reference>
<dbReference type="SMART" id="SM01244">
    <property type="entry name" value="IRS"/>
    <property type="match status" value="2"/>
</dbReference>
<sequence length="393" mass="44127">MTAPWHHPGITKDQAEGLLVAAGMQTGSFLVRDSEKREGAYALCIWDEGRVRQYRILPTDNRCLQIQGHVNREYPTLTDLMDSYRTDPQGLACPLLYPVTTGLQENTVVNRPSRSPKPVIKQPTNIRRGDDDSTVYFPIIIIPTQGSEHCGLEGRFVLKVSAIGLSLLDPHTDRVLYLWPFRHIRRYGRNADAFLFECGRKCGSGEGDFAFRTPCPNDVFLAADNLRKRVFLMRTNVTVIPTTASKRCKLKGDYTLQVCSEGILLLNSATEQLVYDWPYKMIRRYGRSKMDFTIEAGSRCASGEGTFTFKSSVPEEIFQHVDHVRAHLSRAKGNEAVPRQPQATSNEYVDVPGITYAELASFGSQPRAVGTSRTQTGPSYMDQPTEYSTIVFD</sequence>
<dbReference type="PROSITE" id="PS51064">
    <property type="entry name" value="IRS_PTB"/>
    <property type="match status" value="2"/>
</dbReference>
<dbReference type="Pfam" id="PF02174">
    <property type="entry name" value="IRS"/>
    <property type="match status" value="2"/>
</dbReference>
<dbReference type="PRINTS" id="PR00401">
    <property type="entry name" value="SH2DOMAIN"/>
</dbReference>
<feature type="domain" description="IRS-type PTB" evidence="4">
    <location>
        <begin position="231"/>
        <end position="335"/>
    </location>
</feature>
<dbReference type="SMART" id="SM00252">
    <property type="entry name" value="SH2"/>
    <property type="match status" value="1"/>
</dbReference>
<keyword evidence="6" id="KW-1185">Reference proteome</keyword>
<proteinExistence type="predicted"/>
<dbReference type="OrthoDB" id="6020914at2759"/>
<evidence type="ECO:0000256" key="2">
    <source>
        <dbReference type="PROSITE-ProRule" id="PRU00191"/>
    </source>
</evidence>
<dbReference type="PROSITE" id="PS50001">
    <property type="entry name" value="SH2"/>
    <property type="match status" value="1"/>
</dbReference>
<dbReference type="GO" id="GO:0007169">
    <property type="term" value="P:cell surface receptor protein tyrosine kinase signaling pathway"/>
    <property type="evidence" value="ECO:0007669"/>
    <property type="project" value="TreeGrafter"/>
</dbReference>
<dbReference type="AlphaFoldDB" id="A0A8K0A519"/>
<evidence type="ECO:0000256" key="1">
    <source>
        <dbReference type="ARBA" id="ARBA00022999"/>
    </source>
</evidence>
<dbReference type="Proteomes" id="UP000838412">
    <property type="component" value="Chromosome 7"/>
</dbReference>
<evidence type="ECO:0000313" key="5">
    <source>
        <dbReference type="EMBL" id="CAH1269424.1"/>
    </source>
</evidence>
<dbReference type="InterPro" id="IPR036860">
    <property type="entry name" value="SH2_dom_sf"/>
</dbReference>
<dbReference type="InterPro" id="IPR000980">
    <property type="entry name" value="SH2"/>
</dbReference>
<dbReference type="InterPro" id="IPR002404">
    <property type="entry name" value="IRS_PTB"/>
</dbReference>
<dbReference type="SMART" id="SM00310">
    <property type="entry name" value="PTBI"/>
    <property type="match status" value="2"/>
</dbReference>
<dbReference type="PANTHER" id="PTHR21258:SF62">
    <property type="entry name" value="INSULIN RECEPTOR SUBSTRATE 1"/>
    <property type="match status" value="1"/>
</dbReference>
<accession>A0A8K0A519</accession>
<dbReference type="Pfam" id="PF00017">
    <property type="entry name" value="SH2"/>
    <property type="match status" value="1"/>
</dbReference>
<gene>
    <name evidence="5" type="primary">DOK1</name>
    <name evidence="5" type="ORF">BLAG_LOCUS22072</name>
</gene>
<evidence type="ECO:0000259" key="3">
    <source>
        <dbReference type="PROSITE" id="PS50001"/>
    </source>
</evidence>
<organism evidence="5 6">
    <name type="scientific">Branchiostoma lanceolatum</name>
    <name type="common">Common lancelet</name>
    <name type="synonym">Amphioxus lanceolatum</name>
    <dbReference type="NCBI Taxonomy" id="7740"/>
    <lineage>
        <taxon>Eukaryota</taxon>
        <taxon>Metazoa</taxon>
        <taxon>Chordata</taxon>
        <taxon>Cephalochordata</taxon>
        <taxon>Leptocardii</taxon>
        <taxon>Amphioxiformes</taxon>
        <taxon>Branchiostomatidae</taxon>
        <taxon>Branchiostoma</taxon>
    </lineage>
</organism>
<name>A0A8K0A519_BRALA</name>
<dbReference type="PANTHER" id="PTHR21258">
    <property type="entry name" value="DOCKING PROTEIN RELATED"/>
    <property type="match status" value="1"/>
</dbReference>
<feature type="domain" description="IRS-type PTB" evidence="4">
    <location>
        <begin position="133"/>
        <end position="237"/>
    </location>
</feature>
<keyword evidence="1 2" id="KW-0727">SH2 domain</keyword>
<dbReference type="SUPFAM" id="SSF55550">
    <property type="entry name" value="SH2 domain"/>
    <property type="match status" value="1"/>
</dbReference>
<dbReference type="GO" id="GO:0043410">
    <property type="term" value="P:positive regulation of MAPK cascade"/>
    <property type="evidence" value="ECO:0007669"/>
    <property type="project" value="TreeGrafter"/>
</dbReference>